<evidence type="ECO:0000256" key="3">
    <source>
        <dbReference type="ARBA" id="ARBA00022989"/>
    </source>
</evidence>
<evidence type="ECO:0000313" key="7">
    <source>
        <dbReference type="Proteomes" id="UP001160148"/>
    </source>
</evidence>
<feature type="transmembrane region" description="Helical" evidence="5">
    <location>
        <begin position="210"/>
        <end position="237"/>
    </location>
</feature>
<dbReference type="PANTHER" id="PTHR48021">
    <property type="match status" value="1"/>
</dbReference>
<reference evidence="6 7" key="1">
    <citation type="submission" date="2023-01" db="EMBL/GenBank/DDBJ databases">
        <authorList>
            <person name="Whitehead M."/>
        </authorList>
    </citation>
    <scope>NUCLEOTIDE SEQUENCE [LARGE SCALE GENOMIC DNA]</scope>
</reference>
<evidence type="ECO:0000313" key="6">
    <source>
        <dbReference type="EMBL" id="CAI6375234.1"/>
    </source>
</evidence>
<evidence type="ECO:0000256" key="4">
    <source>
        <dbReference type="ARBA" id="ARBA00023136"/>
    </source>
</evidence>
<evidence type="ECO:0000256" key="2">
    <source>
        <dbReference type="ARBA" id="ARBA00022692"/>
    </source>
</evidence>
<dbReference type="InterPro" id="IPR036259">
    <property type="entry name" value="MFS_trans_sf"/>
</dbReference>
<dbReference type="InterPro" id="IPR005829">
    <property type="entry name" value="Sugar_transporter_CS"/>
</dbReference>
<feature type="transmembrane region" description="Helical" evidence="5">
    <location>
        <begin position="69"/>
        <end position="91"/>
    </location>
</feature>
<dbReference type="Gene3D" id="1.20.1250.20">
    <property type="entry name" value="MFS general substrate transporter like domains"/>
    <property type="match status" value="2"/>
</dbReference>
<dbReference type="SUPFAM" id="SSF103473">
    <property type="entry name" value="MFS general substrate transporter"/>
    <property type="match status" value="1"/>
</dbReference>
<dbReference type="InterPro" id="IPR050549">
    <property type="entry name" value="MFS_Trehalose_Transporter"/>
</dbReference>
<comment type="subcellular location">
    <subcellularLocation>
        <location evidence="1">Membrane</location>
        <topology evidence="1">Multi-pass membrane protein</topology>
    </subcellularLocation>
</comment>
<accession>A0AAV0Y605</accession>
<keyword evidence="4 5" id="KW-0472">Membrane</keyword>
<dbReference type="Proteomes" id="UP001160148">
    <property type="component" value="Unassembled WGS sequence"/>
</dbReference>
<organism evidence="6 7">
    <name type="scientific">Macrosiphum euphorbiae</name>
    <name type="common">potato aphid</name>
    <dbReference type="NCBI Taxonomy" id="13131"/>
    <lineage>
        <taxon>Eukaryota</taxon>
        <taxon>Metazoa</taxon>
        <taxon>Ecdysozoa</taxon>
        <taxon>Arthropoda</taxon>
        <taxon>Hexapoda</taxon>
        <taxon>Insecta</taxon>
        <taxon>Pterygota</taxon>
        <taxon>Neoptera</taxon>
        <taxon>Paraneoptera</taxon>
        <taxon>Hemiptera</taxon>
        <taxon>Sternorrhyncha</taxon>
        <taxon>Aphidomorpha</taxon>
        <taxon>Aphidoidea</taxon>
        <taxon>Aphididae</taxon>
        <taxon>Macrosiphini</taxon>
        <taxon>Macrosiphum</taxon>
    </lineage>
</organism>
<comment type="caution">
    <text evidence="6">The sequence shown here is derived from an EMBL/GenBank/DDBJ whole genome shotgun (WGS) entry which is preliminary data.</text>
</comment>
<sequence>MEIGMPTIVIQHLYRNSDRSILFIFHPTGSFLSGCLQERYGRKRCMILANVPSIFGWILLYYTHSTVSLYSSTVLMGLGIGFSEAPILSYIGEITEPRLRGSMALLACTSSMFGNRRIAEYTLSDHVNMPCDFDSRVSSVAGFQSEKRKSRKFLVLVNRMAELKEPSVYRPFIFIMFYFLISDIVSSVPWRPYTSKIVTEVGISNNQSLFLVVFAVLQTIGSLIVVLTVHYLVIIWLKAIKNGYIYSTPWIPITILCGINFFGASVIILPWMLLSEVFPNK</sequence>
<evidence type="ECO:0000256" key="1">
    <source>
        <dbReference type="ARBA" id="ARBA00004141"/>
    </source>
</evidence>
<evidence type="ECO:0008006" key="8">
    <source>
        <dbReference type="Google" id="ProtNLM"/>
    </source>
</evidence>
<feature type="transmembrane region" description="Helical" evidence="5">
    <location>
        <begin position="45"/>
        <end position="63"/>
    </location>
</feature>
<dbReference type="GO" id="GO:0022857">
    <property type="term" value="F:transmembrane transporter activity"/>
    <property type="evidence" value="ECO:0007669"/>
    <property type="project" value="InterPro"/>
</dbReference>
<keyword evidence="3 5" id="KW-1133">Transmembrane helix</keyword>
<keyword evidence="7" id="KW-1185">Reference proteome</keyword>
<gene>
    <name evidence="6" type="ORF">MEUPH1_LOCUS28759</name>
</gene>
<evidence type="ECO:0000256" key="5">
    <source>
        <dbReference type="SAM" id="Phobius"/>
    </source>
</evidence>
<dbReference type="AlphaFoldDB" id="A0AAV0Y605"/>
<dbReference type="PROSITE" id="PS00217">
    <property type="entry name" value="SUGAR_TRANSPORT_2"/>
    <property type="match status" value="1"/>
</dbReference>
<dbReference type="Pfam" id="PF00083">
    <property type="entry name" value="Sugar_tr"/>
    <property type="match status" value="1"/>
</dbReference>
<dbReference type="GO" id="GO:0016020">
    <property type="term" value="C:membrane"/>
    <property type="evidence" value="ECO:0007669"/>
    <property type="project" value="UniProtKB-SubCell"/>
</dbReference>
<protein>
    <recommendedName>
        <fullName evidence="8">Facilitated trehalose transporter Tret1</fullName>
    </recommendedName>
</protein>
<dbReference type="EMBL" id="CARXXK010001288">
    <property type="protein sequence ID" value="CAI6375234.1"/>
    <property type="molecule type" value="Genomic_DNA"/>
</dbReference>
<feature type="transmembrane region" description="Helical" evidence="5">
    <location>
        <begin position="249"/>
        <end position="273"/>
    </location>
</feature>
<dbReference type="PANTHER" id="PTHR48021:SF39">
    <property type="entry name" value="MAJOR FACILITATOR SUPERFAMILY (MFS) PROFILE DOMAIN-CONTAINING PROTEIN"/>
    <property type="match status" value="1"/>
</dbReference>
<proteinExistence type="predicted"/>
<feature type="transmembrane region" description="Helical" evidence="5">
    <location>
        <begin position="168"/>
        <end position="190"/>
    </location>
</feature>
<dbReference type="InterPro" id="IPR005828">
    <property type="entry name" value="MFS_sugar_transport-like"/>
</dbReference>
<name>A0AAV0Y605_9HEMI</name>
<keyword evidence="2 5" id="KW-0812">Transmembrane</keyword>